<dbReference type="Pfam" id="PF11391">
    <property type="entry name" value="DUF2798"/>
    <property type="match status" value="1"/>
</dbReference>
<organism evidence="2 3">
    <name type="scientific">Methylophilus aquaticus</name>
    <dbReference type="NCBI Taxonomy" id="1971610"/>
    <lineage>
        <taxon>Bacteria</taxon>
        <taxon>Pseudomonadati</taxon>
        <taxon>Pseudomonadota</taxon>
        <taxon>Betaproteobacteria</taxon>
        <taxon>Nitrosomonadales</taxon>
        <taxon>Methylophilaceae</taxon>
        <taxon>Methylophilus</taxon>
    </lineage>
</organism>
<accession>A0ABT9JS49</accession>
<feature type="transmembrane region" description="Helical" evidence="1">
    <location>
        <begin position="45"/>
        <end position="63"/>
    </location>
</feature>
<name>A0ABT9JS49_9PROT</name>
<keyword evidence="1" id="KW-1133">Transmembrane helix</keyword>
<dbReference type="RefSeq" id="WP_306389130.1">
    <property type="nucleotide sequence ID" value="NZ_JAVCAP010000012.1"/>
</dbReference>
<feature type="transmembrane region" description="Helical" evidence="1">
    <location>
        <begin position="12"/>
        <end position="33"/>
    </location>
</feature>
<dbReference type="EMBL" id="JAVCAP010000012">
    <property type="protein sequence ID" value="MDP8567407.1"/>
    <property type="molecule type" value="Genomic_DNA"/>
</dbReference>
<gene>
    <name evidence="2" type="ORF">Q9291_06060</name>
</gene>
<dbReference type="InterPro" id="IPR021529">
    <property type="entry name" value="DUF2798"/>
</dbReference>
<evidence type="ECO:0000313" key="3">
    <source>
        <dbReference type="Proteomes" id="UP001225906"/>
    </source>
</evidence>
<keyword evidence="1" id="KW-0472">Membrane</keyword>
<evidence type="ECO:0000256" key="1">
    <source>
        <dbReference type="SAM" id="Phobius"/>
    </source>
</evidence>
<protein>
    <submittedName>
        <fullName evidence="2">DUF2798 domain-containing protein</fullName>
    </submittedName>
</protein>
<reference evidence="3" key="1">
    <citation type="journal article" date="2019" name="Int. J. Syst. Evol. Microbiol.">
        <title>The Global Catalogue of Microorganisms (GCM) 10K type strain sequencing project: providing services to taxonomists for standard genome sequencing and annotation.</title>
        <authorList>
            <consortium name="The Broad Institute Genomics Platform"/>
            <consortium name="The Broad Institute Genome Sequencing Center for Infectious Disease"/>
            <person name="Wu L."/>
            <person name="Ma J."/>
        </authorList>
    </citation>
    <scope>NUCLEOTIDE SEQUENCE [LARGE SCALE GENOMIC DNA]</scope>
    <source>
        <strain evidence="3">VKM B-3159</strain>
    </source>
</reference>
<sequence>MQYKLPKKFTPVVFAFYMSAIMALLMCIVIVAINTGVSGNYFDRVLHAYALAMPIAFLVLQVVRPVVLKLVEVTVCRT</sequence>
<keyword evidence="1" id="KW-0812">Transmembrane</keyword>
<evidence type="ECO:0000313" key="2">
    <source>
        <dbReference type="EMBL" id="MDP8567407.1"/>
    </source>
</evidence>
<dbReference type="Proteomes" id="UP001225906">
    <property type="component" value="Unassembled WGS sequence"/>
</dbReference>
<comment type="caution">
    <text evidence="2">The sequence shown here is derived from an EMBL/GenBank/DDBJ whole genome shotgun (WGS) entry which is preliminary data.</text>
</comment>
<keyword evidence="3" id="KW-1185">Reference proteome</keyword>
<proteinExistence type="predicted"/>